<proteinExistence type="predicted"/>
<evidence type="ECO:0000256" key="4">
    <source>
        <dbReference type="ARBA" id="ARBA00022679"/>
    </source>
</evidence>
<dbReference type="InterPro" id="IPR005467">
    <property type="entry name" value="His_kinase_dom"/>
</dbReference>
<dbReference type="InterPro" id="IPR036097">
    <property type="entry name" value="HisK_dim/P_sf"/>
</dbReference>
<keyword evidence="4" id="KW-0808">Transferase</keyword>
<dbReference type="InterPro" id="IPR013655">
    <property type="entry name" value="PAS_fold_3"/>
</dbReference>
<feature type="modified residue" description="4-aspartylphosphate" evidence="7">
    <location>
        <position position="630"/>
    </location>
</feature>
<dbReference type="PANTHER" id="PTHR43047">
    <property type="entry name" value="TWO-COMPONENT HISTIDINE PROTEIN KINASE"/>
    <property type="match status" value="1"/>
</dbReference>
<keyword evidence="8" id="KW-0175">Coiled coil</keyword>
<dbReference type="Pfam" id="PF00072">
    <property type="entry name" value="Response_reg"/>
    <property type="match status" value="1"/>
</dbReference>
<feature type="domain" description="PAS" evidence="11">
    <location>
        <begin position="53"/>
        <end position="124"/>
    </location>
</feature>
<name>A0ABY5AK64_9CYAN</name>
<dbReference type="InterPro" id="IPR035965">
    <property type="entry name" value="PAS-like_dom_sf"/>
</dbReference>
<sequence>MLLIIRDISDRQAALRERQRSQEQLHRLNQNLEETVNQRTQELRQREAQLQELSDRLTMALESASIGCWEASLRDSSLVWDERIYDIYGLTPGTAMDYPTWWSLVHPNDRPGLKQTIEQMLRTDEDAYIDFRILRNDGTVRTLKSSARVRRDEAGEPVSLVGINLDITDRKRSELALKESEEKFRQLAEAVDAVFWIVDLASRSHVYVSPAYERIWGYPVEELYENPNAWLEHLHPEDRPRIAASPAEELLEEYNEEYRIIRTDGEVRWIRDRAFAIRNEQGQVYRVAGIAEDISDRKHAEAQLQQTNEQLLRATRLKDEFLASMSHELRTPLNAILGMTEALQEEVFGPVGDAQRHALQTIESSGGHLLALINDILDVAKIESGQVELNLSATAIAPLCEASVSFIKQQALSKDIQIQLDLSPAVPQMLIDERRMRQVLINLLNNAVKFTPEGGRITLKVAPLYQEFSPQSSASVTGVHWSVQDTGIGIAPEHLPKLFQPFVQIDSALNRQFEGTGLGLSLVKRLVELHGGEVGVTSQVGVGSCFSVTLPMGTVSSSLSQTPPEHSQSPLRDSKLESSPLILLAEDNAANIQTLSSYLNAKGYQVLLAKDGAEAIQQAQEQQPNLIIMDVQMPGMDGLEAMQRIRQQSWGLDVPIIALTALALESDEQRCLQAGADEYLSKPVKLKHLVVQIEALLERSNIQV</sequence>
<dbReference type="InterPro" id="IPR036890">
    <property type="entry name" value="HATPase_C_sf"/>
</dbReference>
<gene>
    <name evidence="13" type="ORF">NEA10_11935</name>
</gene>
<evidence type="ECO:0000256" key="7">
    <source>
        <dbReference type="PROSITE-ProRule" id="PRU00169"/>
    </source>
</evidence>
<dbReference type="PANTHER" id="PTHR43047:SF63">
    <property type="entry name" value="HISTIDINE KINASE"/>
    <property type="match status" value="1"/>
</dbReference>
<dbReference type="SMART" id="SM00086">
    <property type="entry name" value="PAC"/>
    <property type="match status" value="2"/>
</dbReference>
<evidence type="ECO:0000313" key="13">
    <source>
        <dbReference type="EMBL" id="USR89592.1"/>
    </source>
</evidence>
<dbReference type="Pfam" id="PF02518">
    <property type="entry name" value="HATPase_c"/>
    <property type="match status" value="1"/>
</dbReference>
<dbReference type="InterPro" id="IPR003594">
    <property type="entry name" value="HATPase_dom"/>
</dbReference>
<feature type="domain" description="Response regulatory" evidence="10">
    <location>
        <begin position="581"/>
        <end position="697"/>
    </location>
</feature>
<dbReference type="PROSITE" id="PS50110">
    <property type="entry name" value="RESPONSE_REGULATORY"/>
    <property type="match status" value="1"/>
</dbReference>
<keyword evidence="5" id="KW-0418">Kinase</keyword>
<dbReference type="SMART" id="SM00388">
    <property type="entry name" value="HisKA"/>
    <property type="match status" value="1"/>
</dbReference>
<feature type="domain" description="PAC" evidence="12">
    <location>
        <begin position="127"/>
        <end position="179"/>
    </location>
</feature>
<dbReference type="SUPFAM" id="SSF52172">
    <property type="entry name" value="CheY-like"/>
    <property type="match status" value="1"/>
</dbReference>
<dbReference type="Gene3D" id="3.30.565.10">
    <property type="entry name" value="Histidine kinase-like ATPase, C-terminal domain"/>
    <property type="match status" value="1"/>
</dbReference>
<dbReference type="Gene3D" id="1.10.287.130">
    <property type="match status" value="1"/>
</dbReference>
<organism evidence="13 14">
    <name type="scientific">Phormidium yuhuli AB48</name>
    <dbReference type="NCBI Taxonomy" id="2940671"/>
    <lineage>
        <taxon>Bacteria</taxon>
        <taxon>Bacillati</taxon>
        <taxon>Cyanobacteriota</taxon>
        <taxon>Cyanophyceae</taxon>
        <taxon>Oscillatoriophycideae</taxon>
        <taxon>Oscillatoriales</taxon>
        <taxon>Oscillatoriaceae</taxon>
        <taxon>Phormidium</taxon>
        <taxon>Phormidium yuhuli</taxon>
    </lineage>
</organism>
<evidence type="ECO:0000259" key="12">
    <source>
        <dbReference type="PROSITE" id="PS50113"/>
    </source>
</evidence>
<dbReference type="SUPFAM" id="SSF55874">
    <property type="entry name" value="ATPase domain of HSP90 chaperone/DNA topoisomerase II/histidine kinase"/>
    <property type="match status" value="1"/>
</dbReference>
<dbReference type="EMBL" id="CP098611">
    <property type="protein sequence ID" value="USR89592.1"/>
    <property type="molecule type" value="Genomic_DNA"/>
</dbReference>
<dbReference type="InterPro" id="IPR000700">
    <property type="entry name" value="PAS-assoc_C"/>
</dbReference>
<dbReference type="Proteomes" id="UP001056708">
    <property type="component" value="Chromosome"/>
</dbReference>
<protein>
    <recommendedName>
        <fullName evidence="2">histidine kinase</fullName>
        <ecNumber evidence="2">2.7.13.3</ecNumber>
    </recommendedName>
</protein>
<feature type="coiled-coil region" evidence="8">
    <location>
        <begin position="290"/>
        <end position="317"/>
    </location>
</feature>
<dbReference type="SUPFAM" id="SSF55785">
    <property type="entry name" value="PYP-like sensor domain (PAS domain)"/>
    <property type="match status" value="2"/>
</dbReference>
<dbReference type="SMART" id="SM00387">
    <property type="entry name" value="HATPase_c"/>
    <property type="match status" value="1"/>
</dbReference>
<dbReference type="Pfam" id="PF08447">
    <property type="entry name" value="PAS_3"/>
    <property type="match status" value="2"/>
</dbReference>
<dbReference type="Pfam" id="PF00512">
    <property type="entry name" value="HisKA"/>
    <property type="match status" value="1"/>
</dbReference>
<evidence type="ECO:0000256" key="2">
    <source>
        <dbReference type="ARBA" id="ARBA00012438"/>
    </source>
</evidence>
<dbReference type="RefSeq" id="WP_252660397.1">
    <property type="nucleotide sequence ID" value="NZ_CP098611.1"/>
</dbReference>
<dbReference type="InterPro" id="IPR003661">
    <property type="entry name" value="HisK_dim/P_dom"/>
</dbReference>
<evidence type="ECO:0000259" key="11">
    <source>
        <dbReference type="PROSITE" id="PS50112"/>
    </source>
</evidence>
<keyword evidence="14" id="KW-1185">Reference proteome</keyword>
<dbReference type="CDD" id="cd16922">
    <property type="entry name" value="HATPase_EvgS-ArcB-TorS-like"/>
    <property type="match status" value="1"/>
</dbReference>
<reference evidence="13" key="1">
    <citation type="submission" date="2022-06" db="EMBL/GenBank/DDBJ databases">
        <title>Genome sequence of Phormidium yuhuli AB48 isolated from an industrial photobioreactor environment.</title>
        <authorList>
            <person name="Qiu Y."/>
            <person name="Noonan A.J.C."/>
            <person name="Dofher K."/>
            <person name="Koch M."/>
            <person name="Kieft B."/>
            <person name="Lin X."/>
            <person name="Ziels R.M."/>
            <person name="Hallam S.J."/>
        </authorList>
    </citation>
    <scope>NUCLEOTIDE SEQUENCE</scope>
    <source>
        <strain evidence="13">AB48</strain>
    </source>
</reference>
<dbReference type="PRINTS" id="PR00344">
    <property type="entry name" value="BCTRLSENSOR"/>
</dbReference>
<keyword evidence="6" id="KW-0902">Two-component regulatory system</keyword>
<dbReference type="InterPro" id="IPR011006">
    <property type="entry name" value="CheY-like_superfamily"/>
</dbReference>
<feature type="coiled-coil region" evidence="8">
    <location>
        <begin position="11"/>
        <end position="63"/>
    </location>
</feature>
<evidence type="ECO:0000256" key="1">
    <source>
        <dbReference type="ARBA" id="ARBA00000085"/>
    </source>
</evidence>
<evidence type="ECO:0000256" key="8">
    <source>
        <dbReference type="SAM" id="Coils"/>
    </source>
</evidence>
<evidence type="ECO:0000256" key="6">
    <source>
        <dbReference type="ARBA" id="ARBA00023012"/>
    </source>
</evidence>
<dbReference type="CDD" id="cd00082">
    <property type="entry name" value="HisKA"/>
    <property type="match status" value="1"/>
</dbReference>
<dbReference type="InterPro" id="IPR001789">
    <property type="entry name" value="Sig_transdc_resp-reg_receiver"/>
</dbReference>
<evidence type="ECO:0000313" key="14">
    <source>
        <dbReference type="Proteomes" id="UP001056708"/>
    </source>
</evidence>
<evidence type="ECO:0000259" key="9">
    <source>
        <dbReference type="PROSITE" id="PS50109"/>
    </source>
</evidence>
<dbReference type="Gene3D" id="3.30.450.20">
    <property type="entry name" value="PAS domain"/>
    <property type="match status" value="2"/>
</dbReference>
<dbReference type="InterPro" id="IPR000014">
    <property type="entry name" value="PAS"/>
</dbReference>
<feature type="domain" description="PAC" evidence="12">
    <location>
        <begin position="254"/>
        <end position="306"/>
    </location>
</feature>
<evidence type="ECO:0000259" key="10">
    <source>
        <dbReference type="PROSITE" id="PS50110"/>
    </source>
</evidence>
<dbReference type="PROSITE" id="PS50112">
    <property type="entry name" value="PAS"/>
    <property type="match status" value="2"/>
</dbReference>
<dbReference type="SMART" id="SM00091">
    <property type="entry name" value="PAS"/>
    <property type="match status" value="2"/>
</dbReference>
<keyword evidence="3 7" id="KW-0597">Phosphoprotein</keyword>
<comment type="catalytic activity">
    <reaction evidence="1">
        <text>ATP + protein L-histidine = ADP + protein N-phospho-L-histidine.</text>
        <dbReference type="EC" id="2.7.13.3"/>
    </reaction>
</comment>
<dbReference type="SMART" id="SM00448">
    <property type="entry name" value="REC"/>
    <property type="match status" value="1"/>
</dbReference>
<dbReference type="PROSITE" id="PS50113">
    <property type="entry name" value="PAC"/>
    <property type="match status" value="2"/>
</dbReference>
<dbReference type="SUPFAM" id="SSF47384">
    <property type="entry name" value="Homodimeric domain of signal transducing histidine kinase"/>
    <property type="match status" value="1"/>
</dbReference>
<dbReference type="InterPro" id="IPR001610">
    <property type="entry name" value="PAC"/>
</dbReference>
<dbReference type="Gene3D" id="3.40.50.2300">
    <property type="match status" value="1"/>
</dbReference>
<feature type="domain" description="PAS" evidence="11">
    <location>
        <begin position="180"/>
        <end position="254"/>
    </location>
</feature>
<dbReference type="CDD" id="cd17546">
    <property type="entry name" value="REC_hyHK_CKI1_RcsC-like"/>
    <property type="match status" value="1"/>
</dbReference>
<dbReference type="PROSITE" id="PS50109">
    <property type="entry name" value="HIS_KIN"/>
    <property type="match status" value="1"/>
</dbReference>
<evidence type="ECO:0000256" key="3">
    <source>
        <dbReference type="ARBA" id="ARBA00022553"/>
    </source>
</evidence>
<dbReference type="EC" id="2.7.13.3" evidence="2"/>
<dbReference type="InterPro" id="IPR004358">
    <property type="entry name" value="Sig_transdc_His_kin-like_C"/>
</dbReference>
<dbReference type="Gene3D" id="2.10.70.100">
    <property type="match status" value="1"/>
</dbReference>
<feature type="domain" description="Histidine kinase" evidence="9">
    <location>
        <begin position="324"/>
        <end position="554"/>
    </location>
</feature>
<evidence type="ECO:0000256" key="5">
    <source>
        <dbReference type="ARBA" id="ARBA00022777"/>
    </source>
</evidence>
<dbReference type="CDD" id="cd00130">
    <property type="entry name" value="PAS"/>
    <property type="match status" value="2"/>
</dbReference>
<accession>A0ABY5AK64</accession>
<dbReference type="NCBIfam" id="TIGR00229">
    <property type="entry name" value="sensory_box"/>
    <property type="match status" value="2"/>
</dbReference>